<accession>A0A0R3WJV9</accession>
<evidence type="ECO:0000313" key="3">
    <source>
        <dbReference type="WBParaSite" id="TTAC_0000097701-mRNA-1"/>
    </source>
</evidence>
<dbReference type="EMBL" id="UYWX01000147">
    <property type="protein sequence ID" value="VDM17262.1"/>
    <property type="molecule type" value="Genomic_DNA"/>
</dbReference>
<keyword evidence="2" id="KW-1185">Reference proteome</keyword>
<organism evidence="3">
    <name type="scientific">Hydatigena taeniaeformis</name>
    <name type="common">Feline tapeworm</name>
    <name type="synonym">Taenia taeniaeformis</name>
    <dbReference type="NCBI Taxonomy" id="6205"/>
    <lineage>
        <taxon>Eukaryota</taxon>
        <taxon>Metazoa</taxon>
        <taxon>Spiralia</taxon>
        <taxon>Lophotrochozoa</taxon>
        <taxon>Platyhelminthes</taxon>
        <taxon>Cestoda</taxon>
        <taxon>Eucestoda</taxon>
        <taxon>Cyclophyllidea</taxon>
        <taxon>Taeniidae</taxon>
        <taxon>Hydatigera</taxon>
    </lineage>
</organism>
<reference evidence="1 2" key="2">
    <citation type="submission" date="2018-11" db="EMBL/GenBank/DDBJ databases">
        <authorList>
            <consortium name="Pathogen Informatics"/>
        </authorList>
    </citation>
    <scope>NUCLEOTIDE SEQUENCE [LARGE SCALE GENOMIC DNA]</scope>
</reference>
<sequence>MLGDRLGRNHVVMDFAKRMFTIHGEVQKVDFISHAGKCVDDICNSLLAAAVTTKLNLSDLCSQPTSTMHDERKETYSLLIKYLGLFSLELTKLGRTEDVRGTINADEAKTMLQMSRRMLPHLQKEVKPPWAPPIVLLKKSVDSLRFCVDYRRLNTLTKDMFALLT</sequence>
<dbReference type="WBParaSite" id="TTAC_0000097701-mRNA-1">
    <property type="protein sequence ID" value="TTAC_0000097701-mRNA-1"/>
    <property type="gene ID" value="TTAC_0000097701"/>
</dbReference>
<dbReference type="STRING" id="6205.A0A0R3WJV9"/>
<proteinExistence type="predicted"/>
<gene>
    <name evidence="1" type="ORF">TTAC_LOCUS978</name>
</gene>
<dbReference type="Gene3D" id="3.10.10.10">
    <property type="entry name" value="HIV Type 1 Reverse Transcriptase, subunit A, domain 1"/>
    <property type="match status" value="1"/>
</dbReference>
<dbReference type="OrthoDB" id="6150088at2759"/>
<name>A0A0R3WJV9_HYDTA</name>
<dbReference type="SUPFAM" id="SSF56672">
    <property type="entry name" value="DNA/RNA polymerases"/>
    <property type="match status" value="1"/>
</dbReference>
<evidence type="ECO:0000313" key="2">
    <source>
        <dbReference type="Proteomes" id="UP000274429"/>
    </source>
</evidence>
<evidence type="ECO:0000313" key="1">
    <source>
        <dbReference type="EMBL" id="VDM17262.1"/>
    </source>
</evidence>
<protein>
    <submittedName>
        <fullName evidence="3">Exocyst subunit Exo70 family protein</fullName>
    </submittedName>
</protein>
<dbReference type="Proteomes" id="UP000274429">
    <property type="component" value="Unassembled WGS sequence"/>
</dbReference>
<reference evidence="3" key="1">
    <citation type="submission" date="2017-02" db="UniProtKB">
        <authorList>
            <consortium name="WormBaseParasite"/>
        </authorList>
    </citation>
    <scope>IDENTIFICATION</scope>
</reference>
<dbReference type="InterPro" id="IPR043502">
    <property type="entry name" value="DNA/RNA_pol_sf"/>
</dbReference>
<dbReference type="AlphaFoldDB" id="A0A0R3WJV9"/>